<accession>A0A6A6GRZ3</accession>
<evidence type="ECO:0000313" key="2">
    <source>
        <dbReference type="Proteomes" id="UP000800092"/>
    </source>
</evidence>
<dbReference type="OrthoDB" id="7464126at2759"/>
<reference evidence="1" key="1">
    <citation type="journal article" date="2020" name="Stud. Mycol.">
        <title>101 Dothideomycetes genomes: a test case for predicting lifestyles and emergence of pathogens.</title>
        <authorList>
            <person name="Haridas S."/>
            <person name="Albert R."/>
            <person name="Binder M."/>
            <person name="Bloem J."/>
            <person name="Labutti K."/>
            <person name="Salamov A."/>
            <person name="Andreopoulos B."/>
            <person name="Baker S."/>
            <person name="Barry K."/>
            <person name="Bills G."/>
            <person name="Bluhm B."/>
            <person name="Cannon C."/>
            <person name="Castanera R."/>
            <person name="Culley D."/>
            <person name="Daum C."/>
            <person name="Ezra D."/>
            <person name="Gonzalez J."/>
            <person name="Henrissat B."/>
            <person name="Kuo A."/>
            <person name="Liang C."/>
            <person name="Lipzen A."/>
            <person name="Lutzoni F."/>
            <person name="Magnuson J."/>
            <person name="Mondo S."/>
            <person name="Nolan M."/>
            <person name="Ohm R."/>
            <person name="Pangilinan J."/>
            <person name="Park H.-J."/>
            <person name="Ramirez L."/>
            <person name="Alfaro M."/>
            <person name="Sun H."/>
            <person name="Tritt A."/>
            <person name="Yoshinaga Y."/>
            <person name="Zwiers L.-H."/>
            <person name="Turgeon B."/>
            <person name="Goodwin S."/>
            <person name="Spatafora J."/>
            <person name="Crous P."/>
            <person name="Grigoriev I."/>
        </authorList>
    </citation>
    <scope>NUCLEOTIDE SEQUENCE</scope>
    <source>
        <strain evidence="1">Tuck. ex Michener</strain>
    </source>
</reference>
<proteinExistence type="predicted"/>
<evidence type="ECO:0000313" key="1">
    <source>
        <dbReference type="EMBL" id="KAF2228431.1"/>
    </source>
</evidence>
<dbReference type="EMBL" id="ML991948">
    <property type="protein sequence ID" value="KAF2228431.1"/>
    <property type="molecule type" value="Genomic_DNA"/>
</dbReference>
<dbReference type="AlphaFoldDB" id="A0A6A6GRZ3"/>
<gene>
    <name evidence="1" type="ORF">EV356DRAFT_422815</name>
</gene>
<dbReference type="Proteomes" id="UP000800092">
    <property type="component" value="Unassembled WGS sequence"/>
</dbReference>
<feature type="non-terminal residue" evidence="1">
    <location>
        <position position="61"/>
    </location>
</feature>
<organism evidence="1 2">
    <name type="scientific">Viridothelium virens</name>
    <name type="common">Speckled blister lichen</name>
    <name type="synonym">Trypethelium virens</name>
    <dbReference type="NCBI Taxonomy" id="1048519"/>
    <lineage>
        <taxon>Eukaryota</taxon>
        <taxon>Fungi</taxon>
        <taxon>Dikarya</taxon>
        <taxon>Ascomycota</taxon>
        <taxon>Pezizomycotina</taxon>
        <taxon>Dothideomycetes</taxon>
        <taxon>Dothideomycetes incertae sedis</taxon>
        <taxon>Trypetheliales</taxon>
        <taxon>Trypetheliaceae</taxon>
        <taxon>Viridothelium</taxon>
    </lineage>
</organism>
<name>A0A6A6GRZ3_VIRVR</name>
<keyword evidence="2" id="KW-1185">Reference proteome</keyword>
<feature type="non-terminal residue" evidence="1">
    <location>
        <position position="1"/>
    </location>
</feature>
<protein>
    <submittedName>
        <fullName evidence="1">Uncharacterized protein</fullName>
    </submittedName>
</protein>
<sequence length="61" mass="7155">ILHDLLLVVEQKRDLCQEQGWKYRKSGGEQILIRDVVDGIAKWIHRFKEIGDVIANYDPVH</sequence>